<reference evidence="1" key="2">
    <citation type="journal article" date="2015" name="Fish Shellfish Immunol.">
        <title>Early steps in the European eel (Anguilla anguilla)-Vibrio vulnificus interaction in the gills: Role of the RtxA13 toxin.</title>
        <authorList>
            <person name="Callol A."/>
            <person name="Pajuelo D."/>
            <person name="Ebbesson L."/>
            <person name="Teles M."/>
            <person name="MacKenzie S."/>
            <person name="Amaro C."/>
        </authorList>
    </citation>
    <scope>NUCLEOTIDE SEQUENCE</scope>
</reference>
<sequence>MYLCVCVCVSPWTSSPPQSQHCLCRLILMMRTRPLPWRRPRRVLIQRQSS</sequence>
<dbReference type="EMBL" id="GBXM01096358">
    <property type="protein sequence ID" value="JAH12219.1"/>
    <property type="molecule type" value="Transcribed_RNA"/>
</dbReference>
<reference evidence="1" key="1">
    <citation type="submission" date="2014-11" db="EMBL/GenBank/DDBJ databases">
        <authorList>
            <person name="Amaro Gonzalez C."/>
        </authorList>
    </citation>
    <scope>NUCLEOTIDE SEQUENCE</scope>
</reference>
<protein>
    <submittedName>
        <fullName evidence="1">Uncharacterized protein</fullName>
    </submittedName>
</protein>
<name>A0A0E9Q629_ANGAN</name>
<accession>A0A0E9Q629</accession>
<evidence type="ECO:0000313" key="1">
    <source>
        <dbReference type="EMBL" id="JAH12219.1"/>
    </source>
</evidence>
<dbReference type="AlphaFoldDB" id="A0A0E9Q629"/>
<organism evidence="1">
    <name type="scientific">Anguilla anguilla</name>
    <name type="common">European freshwater eel</name>
    <name type="synonym">Muraena anguilla</name>
    <dbReference type="NCBI Taxonomy" id="7936"/>
    <lineage>
        <taxon>Eukaryota</taxon>
        <taxon>Metazoa</taxon>
        <taxon>Chordata</taxon>
        <taxon>Craniata</taxon>
        <taxon>Vertebrata</taxon>
        <taxon>Euteleostomi</taxon>
        <taxon>Actinopterygii</taxon>
        <taxon>Neopterygii</taxon>
        <taxon>Teleostei</taxon>
        <taxon>Anguilliformes</taxon>
        <taxon>Anguillidae</taxon>
        <taxon>Anguilla</taxon>
    </lineage>
</organism>
<proteinExistence type="predicted"/>